<dbReference type="GO" id="GO:0008236">
    <property type="term" value="F:serine-type peptidase activity"/>
    <property type="evidence" value="ECO:0007669"/>
    <property type="project" value="UniProtKB-KW"/>
</dbReference>
<accession>A0A9X0CF90</accession>
<organism evidence="7 8">
    <name type="scientific">Desmophyllum pertusum</name>
    <dbReference type="NCBI Taxonomy" id="174260"/>
    <lineage>
        <taxon>Eukaryota</taxon>
        <taxon>Metazoa</taxon>
        <taxon>Cnidaria</taxon>
        <taxon>Anthozoa</taxon>
        <taxon>Hexacorallia</taxon>
        <taxon>Scleractinia</taxon>
        <taxon>Caryophylliina</taxon>
        <taxon>Caryophylliidae</taxon>
        <taxon>Desmophyllum</taxon>
    </lineage>
</organism>
<evidence type="ECO:0000256" key="6">
    <source>
        <dbReference type="RuleBase" id="RU004296"/>
    </source>
</evidence>
<dbReference type="InterPro" id="IPR043504">
    <property type="entry name" value="Peptidase_S1_PA_chymotrypsin"/>
</dbReference>
<keyword evidence="2 6" id="KW-0645">Protease</keyword>
<evidence type="ECO:0000256" key="1">
    <source>
        <dbReference type="ARBA" id="ARBA00008764"/>
    </source>
</evidence>
<proteinExistence type="inferred from homology"/>
<evidence type="ECO:0000256" key="3">
    <source>
        <dbReference type="ARBA" id="ARBA00022729"/>
    </source>
</evidence>
<keyword evidence="8" id="KW-1185">Reference proteome</keyword>
<dbReference type="EC" id="3.4.21.-" evidence="6"/>
<sequence length="403" mass="44885">MLEMNVCARRSAVQGSSLPEDVCGKDERVQVQPMTSPPYKWICYLLIESASGEEYVGSGFKIHLPDVNHTAIVTSGHCTFVDGEYAPKITVQFPGEKEIVVGRDDIYASPEYISSGSRDHDYGLILLPGTSNYGFGWSAIVADDELNNRLVTNCGYPVDKPEGTMWITGGSITSYTANRLFYMNDTVRGQSGSPVYTWYGGYWTVLAVHSYGGCPNSAPRFTIEMISRFLQRMNGLTKSVLRSVAFPDVFLRCDGKDVTKFEGPGSGTVNCQYSPAKSLEHFYIYPVEVTPSLALESTRKVVIESAQFKNVFIRMNSKGMRKFDGPGGGEVNCQFTARSCEVFFLKRVEYDRYSFRSAKFPHCYIRLDGKGVDSWKKSGGGTVNCQWYASDTSPGSYEFFFLN</sequence>
<dbReference type="SUPFAM" id="SSF50494">
    <property type="entry name" value="Trypsin-like serine proteases"/>
    <property type="match status" value="1"/>
</dbReference>
<dbReference type="PANTHER" id="PTHR15462">
    <property type="entry name" value="SERINE PROTEASE"/>
    <property type="match status" value="1"/>
</dbReference>
<dbReference type="InterPro" id="IPR050966">
    <property type="entry name" value="Glutamyl_endopeptidase"/>
</dbReference>
<dbReference type="PROSITE" id="PS00673">
    <property type="entry name" value="V8_SER"/>
    <property type="match status" value="1"/>
</dbReference>
<dbReference type="InterPro" id="IPR008256">
    <property type="entry name" value="Peptidase_S1B"/>
</dbReference>
<protein>
    <recommendedName>
        <fullName evidence="6">Serine protease</fullName>
        <ecNumber evidence="6">3.4.21.-</ecNumber>
    </recommendedName>
</protein>
<evidence type="ECO:0000256" key="4">
    <source>
        <dbReference type="ARBA" id="ARBA00022801"/>
    </source>
</evidence>
<dbReference type="AlphaFoldDB" id="A0A9X0CF90"/>
<evidence type="ECO:0000313" key="7">
    <source>
        <dbReference type="EMBL" id="KAJ7333909.1"/>
    </source>
</evidence>
<gene>
    <name evidence="7" type="ORF">OS493_016003</name>
</gene>
<keyword evidence="5 6" id="KW-0720">Serine protease</keyword>
<evidence type="ECO:0000313" key="8">
    <source>
        <dbReference type="Proteomes" id="UP001163046"/>
    </source>
</evidence>
<dbReference type="PANTHER" id="PTHR15462:SF8">
    <property type="entry name" value="SERINE PROTEASE"/>
    <property type="match status" value="1"/>
</dbReference>
<dbReference type="InterPro" id="IPR009003">
    <property type="entry name" value="Peptidase_S1_PA"/>
</dbReference>
<dbReference type="PRINTS" id="PR00839">
    <property type="entry name" value="V8PROTEASE"/>
</dbReference>
<keyword evidence="3" id="KW-0732">Signal</keyword>
<evidence type="ECO:0000256" key="2">
    <source>
        <dbReference type="ARBA" id="ARBA00022670"/>
    </source>
</evidence>
<dbReference type="GO" id="GO:0006508">
    <property type="term" value="P:proteolysis"/>
    <property type="evidence" value="ECO:0007669"/>
    <property type="project" value="UniProtKB-KW"/>
</dbReference>
<dbReference type="InterPro" id="IPR000126">
    <property type="entry name" value="V8_ser_AS"/>
</dbReference>
<dbReference type="OrthoDB" id="5971206at2759"/>
<comment type="similarity">
    <text evidence="1 6">Belongs to the peptidase S1B family.</text>
</comment>
<reference evidence="7" key="1">
    <citation type="submission" date="2023-01" db="EMBL/GenBank/DDBJ databases">
        <title>Genome assembly of the deep-sea coral Lophelia pertusa.</title>
        <authorList>
            <person name="Herrera S."/>
            <person name="Cordes E."/>
        </authorList>
    </citation>
    <scope>NUCLEOTIDE SEQUENCE</scope>
    <source>
        <strain evidence="7">USNM1676648</strain>
        <tissue evidence="7">Polyp</tissue>
    </source>
</reference>
<dbReference type="Gene3D" id="2.40.10.10">
    <property type="entry name" value="Trypsin-like serine proteases"/>
    <property type="match status" value="2"/>
</dbReference>
<dbReference type="Proteomes" id="UP001163046">
    <property type="component" value="Unassembled WGS sequence"/>
</dbReference>
<dbReference type="EMBL" id="MU827785">
    <property type="protein sequence ID" value="KAJ7333909.1"/>
    <property type="molecule type" value="Genomic_DNA"/>
</dbReference>
<evidence type="ECO:0000256" key="5">
    <source>
        <dbReference type="ARBA" id="ARBA00022825"/>
    </source>
</evidence>
<name>A0A9X0CF90_9CNID</name>
<keyword evidence="4 6" id="KW-0378">Hydrolase</keyword>
<comment type="caution">
    <text evidence="7">The sequence shown here is derived from an EMBL/GenBank/DDBJ whole genome shotgun (WGS) entry which is preliminary data.</text>
</comment>